<dbReference type="CDD" id="cd12148">
    <property type="entry name" value="fungal_TF_MHR"/>
    <property type="match status" value="1"/>
</dbReference>
<dbReference type="PANTHER" id="PTHR31001:SF56">
    <property type="entry name" value="ZN(2)-C6 FUNGAL-TYPE DOMAIN-CONTAINING PROTEIN"/>
    <property type="match status" value="1"/>
</dbReference>
<evidence type="ECO:0000259" key="6">
    <source>
        <dbReference type="PROSITE" id="PS50048"/>
    </source>
</evidence>
<evidence type="ECO:0000313" key="7">
    <source>
        <dbReference type="EMBL" id="RDB20936.1"/>
    </source>
</evidence>
<accession>A0A369JQ89</accession>
<protein>
    <submittedName>
        <fullName evidence="7">Transcriptional regulatory protein C1F7.11c</fullName>
    </submittedName>
</protein>
<keyword evidence="8" id="KW-1185">Reference proteome</keyword>
<dbReference type="EMBL" id="LUEZ02000056">
    <property type="protein sequence ID" value="RDB20936.1"/>
    <property type="molecule type" value="Genomic_DNA"/>
</dbReference>
<dbReference type="SMART" id="SM00066">
    <property type="entry name" value="GAL4"/>
    <property type="match status" value="1"/>
</dbReference>
<evidence type="ECO:0000256" key="3">
    <source>
        <dbReference type="ARBA" id="ARBA00023242"/>
    </source>
</evidence>
<evidence type="ECO:0000256" key="4">
    <source>
        <dbReference type="SAM" id="Coils"/>
    </source>
</evidence>
<comment type="subcellular location">
    <subcellularLocation>
        <location evidence="1">Nucleus</location>
    </subcellularLocation>
</comment>
<dbReference type="InParanoid" id="A0A369JQ89"/>
<dbReference type="InterPro" id="IPR007219">
    <property type="entry name" value="XnlR_reg_dom"/>
</dbReference>
<dbReference type="GO" id="GO:0005634">
    <property type="term" value="C:nucleus"/>
    <property type="evidence" value="ECO:0007669"/>
    <property type="project" value="UniProtKB-SubCell"/>
</dbReference>
<feature type="region of interest" description="Disordered" evidence="5">
    <location>
        <begin position="96"/>
        <end position="118"/>
    </location>
</feature>
<evidence type="ECO:0000256" key="1">
    <source>
        <dbReference type="ARBA" id="ARBA00004123"/>
    </source>
</evidence>
<dbReference type="PANTHER" id="PTHR31001">
    <property type="entry name" value="UNCHARACTERIZED TRANSCRIPTIONAL REGULATORY PROTEIN"/>
    <property type="match status" value="1"/>
</dbReference>
<dbReference type="Pfam" id="PF04082">
    <property type="entry name" value="Fungal_trans"/>
    <property type="match status" value="1"/>
</dbReference>
<dbReference type="GO" id="GO:0003677">
    <property type="term" value="F:DNA binding"/>
    <property type="evidence" value="ECO:0007669"/>
    <property type="project" value="InterPro"/>
</dbReference>
<reference evidence="7" key="1">
    <citation type="submission" date="2018-04" db="EMBL/GenBank/DDBJ databases">
        <title>Whole genome sequencing of Hypsizygus marmoreus.</title>
        <authorList>
            <person name="Choi I.-G."/>
            <person name="Min B."/>
            <person name="Kim J.-G."/>
            <person name="Kim S."/>
            <person name="Oh Y.-L."/>
            <person name="Kong W.-S."/>
            <person name="Park H."/>
            <person name="Jeong J."/>
            <person name="Song E.-S."/>
        </authorList>
    </citation>
    <scope>NUCLEOTIDE SEQUENCE [LARGE SCALE GENOMIC DNA]</scope>
    <source>
        <strain evidence="7">51987-8</strain>
    </source>
</reference>
<proteinExistence type="predicted"/>
<dbReference type="OrthoDB" id="424974at2759"/>
<keyword evidence="4" id="KW-0175">Coiled coil</keyword>
<dbReference type="GO" id="GO:0006351">
    <property type="term" value="P:DNA-templated transcription"/>
    <property type="evidence" value="ECO:0007669"/>
    <property type="project" value="InterPro"/>
</dbReference>
<dbReference type="GO" id="GO:0008270">
    <property type="term" value="F:zinc ion binding"/>
    <property type="evidence" value="ECO:0007669"/>
    <property type="project" value="InterPro"/>
</dbReference>
<dbReference type="InterPro" id="IPR001138">
    <property type="entry name" value="Zn2Cys6_DnaBD"/>
</dbReference>
<dbReference type="AlphaFoldDB" id="A0A369JQ89"/>
<feature type="domain" description="Zn(2)-C6 fungal-type" evidence="6">
    <location>
        <begin position="21"/>
        <end position="50"/>
    </location>
</feature>
<organism evidence="7 8">
    <name type="scientific">Hypsizygus marmoreus</name>
    <name type="common">White beech mushroom</name>
    <name type="synonym">Agaricus marmoreus</name>
    <dbReference type="NCBI Taxonomy" id="39966"/>
    <lineage>
        <taxon>Eukaryota</taxon>
        <taxon>Fungi</taxon>
        <taxon>Dikarya</taxon>
        <taxon>Basidiomycota</taxon>
        <taxon>Agaricomycotina</taxon>
        <taxon>Agaricomycetes</taxon>
        <taxon>Agaricomycetidae</taxon>
        <taxon>Agaricales</taxon>
        <taxon>Tricholomatineae</taxon>
        <taxon>Lyophyllaceae</taxon>
        <taxon>Hypsizygus</taxon>
    </lineage>
</organism>
<dbReference type="InterPro" id="IPR050613">
    <property type="entry name" value="Sec_Metabolite_Reg"/>
</dbReference>
<dbReference type="SMART" id="SM00906">
    <property type="entry name" value="Fungal_trans"/>
    <property type="match status" value="1"/>
</dbReference>
<name>A0A369JQ89_HYPMA</name>
<dbReference type="InterPro" id="IPR036864">
    <property type="entry name" value="Zn2-C6_fun-type_DNA-bd_sf"/>
</dbReference>
<dbReference type="Gene3D" id="4.10.240.10">
    <property type="entry name" value="Zn(2)-C6 fungal-type DNA-binding domain"/>
    <property type="match status" value="1"/>
</dbReference>
<dbReference type="Pfam" id="PF00172">
    <property type="entry name" value="Zn_clus"/>
    <property type="match status" value="1"/>
</dbReference>
<feature type="coiled-coil region" evidence="4">
    <location>
        <begin position="61"/>
        <end position="95"/>
    </location>
</feature>
<dbReference type="CDD" id="cd00067">
    <property type="entry name" value="GAL4"/>
    <property type="match status" value="1"/>
</dbReference>
<sequence>MTTIGKGATNDSAASRKLGLSCAECRRSKLKCDRSFPCQSCIRRGCPGICPEGTLAATKGNKVLMAQAQRLTEQVKSLNARVRELEAALAQTRTADELSITPSGPHLDSGGEPVDDHGLKDVSEGIGSLSLGLQGQAKYHGESAGSEYFQDLLPSEEEPEFSKPTPVHLPAEIMTLLNAFPFGFKDCPYEKSLFLPYVPSRQRAVELASMYYKKVAWMYDPISYDDFMTSILTPIYGAQEYGTTDSLHSHRLSVFFIVLAHGNLYESHASATSFSRQYHTLARAALSLDSILLETGKEERWLLTGLCARIAQTLGLQRDSAVWNLEMEEVQRRRRLFWELFTWESWSSFVNGRPGALLIQHTDCQFADDSFSVVTASGEKEFGFHAWKFRYSAACLSISVEHVFSMTAPTYSALLNIDKTIRNFPIPNYLRCPGRASDTGRSWSSDCSLALQQYCALCLRECNLLYIHRSYFAQAIRGASDNPLRHKYAPSVLATYRSACRLISSLRDLYPICPFVCNVWYFWSGIFSSCVVLGALVVESPGCTLAKDAMHQLETTLPFFEEGSRESRPPSTLTFLQKLYKRASSSYAAFKAGRDERYVAGSTSSSEPDELEVLGGRKAVITTKSNSFLPPNSPTFQYEGSDGSSPASQTGAAEMLMEYYQHIETSPGLAGKARDFAMTEAPPRHLQFEQGSIQNTAPGYVTHVSSDMHVVGISSDQANPSVQSASTTWAPPYPVAAHPSGHPVYMQYGHGASVNLHTLPSAPTPYGFPTSTQEQNQNEIWRNFISEFGGSG</sequence>
<dbReference type="Proteomes" id="UP000076154">
    <property type="component" value="Unassembled WGS sequence"/>
</dbReference>
<keyword evidence="2" id="KW-0479">Metal-binding</keyword>
<gene>
    <name evidence="7" type="ORF">Hypma_011978</name>
</gene>
<evidence type="ECO:0000256" key="5">
    <source>
        <dbReference type="SAM" id="MobiDB-lite"/>
    </source>
</evidence>
<dbReference type="PROSITE" id="PS50048">
    <property type="entry name" value="ZN2_CY6_FUNGAL_2"/>
    <property type="match status" value="1"/>
</dbReference>
<dbReference type="GO" id="GO:0000981">
    <property type="term" value="F:DNA-binding transcription factor activity, RNA polymerase II-specific"/>
    <property type="evidence" value="ECO:0007669"/>
    <property type="project" value="InterPro"/>
</dbReference>
<dbReference type="PROSITE" id="PS00463">
    <property type="entry name" value="ZN2_CY6_FUNGAL_1"/>
    <property type="match status" value="1"/>
</dbReference>
<evidence type="ECO:0000313" key="8">
    <source>
        <dbReference type="Proteomes" id="UP000076154"/>
    </source>
</evidence>
<dbReference type="STRING" id="39966.A0A369JQ89"/>
<evidence type="ECO:0000256" key="2">
    <source>
        <dbReference type="ARBA" id="ARBA00022723"/>
    </source>
</evidence>
<keyword evidence="3" id="KW-0539">Nucleus</keyword>
<comment type="caution">
    <text evidence="7">The sequence shown here is derived from an EMBL/GenBank/DDBJ whole genome shotgun (WGS) entry which is preliminary data.</text>
</comment>
<dbReference type="SUPFAM" id="SSF57701">
    <property type="entry name" value="Zn2/Cys6 DNA-binding domain"/>
    <property type="match status" value="1"/>
</dbReference>